<dbReference type="PANTHER" id="PTHR47248:SF7">
    <property type="entry name" value="BPTI_KUNITZ INHIBITOR DOMAIN-CONTAINING PROTEIN"/>
    <property type="match status" value="1"/>
</dbReference>
<dbReference type="Pfam" id="PF00014">
    <property type="entry name" value="Kunitz_BPTI"/>
    <property type="match status" value="1"/>
</dbReference>
<keyword evidence="2" id="KW-1185">Reference proteome</keyword>
<dbReference type="CDD" id="cd00109">
    <property type="entry name" value="Kunitz-type"/>
    <property type="match status" value="1"/>
</dbReference>
<evidence type="ECO:0000313" key="3">
    <source>
        <dbReference type="WBParaSite" id="scaffold5645_cov270.g9803"/>
    </source>
</evidence>
<dbReference type="InterPro" id="IPR052861">
    <property type="entry name" value="BPTI/Kunitz_domain"/>
</dbReference>
<dbReference type="AlphaFoldDB" id="A0A915MYR8"/>
<dbReference type="PANTHER" id="PTHR47248">
    <property type="entry name" value="PROTEIN CBG06772"/>
    <property type="match status" value="1"/>
</dbReference>
<dbReference type="GO" id="GO:0004867">
    <property type="term" value="F:serine-type endopeptidase inhibitor activity"/>
    <property type="evidence" value="ECO:0007669"/>
    <property type="project" value="InterPro"/>
</dbReference>
<protein>
    <submittedName>
        <fullName evidence="3">BPTI/Kunitz inhibitor domain-containing protein</fullName>
    </submittedName>
</protein>
<evidence type="ECO:0000313" key="2">
    <source>
        <dbReference type="Proteomes" id="UP000887561"/>
    </source>
</evidence>
<dbReference type="Gene3D" id="4.10.410.10">
    <property type="entry name" value="Pancreatic trypsin inhibitor Kunitz domain"/>
    <property type="match status" value="1"/>
</dbReference>
<dbReference type="PRINTS" id="PR00759">
    <property type="entry name" value="BASICPTASE"/>
</dbReference>
<dbReference type="SMART" id="SM00131">
    <property type="entry name" value="KU"/>
    <property type="match status" value="1"/>
</dbReference>
<dbReference type="InterPro" id="IPR020901">
    <property type="entry name" value="Prtase_inh_Kunz-CS"/>
</dbReference>
<sequence>MPSSQEKAGAVIATKISYRQPRTLTPKEKTALSENKFRATKTKSAIPKLYFSGHFDFSISGGMLTKSEKLPSGITIEQRIPIGNPLCKLPKDSGENRCNGKGKGVKWYFDVDTFECLAFNYNGCGGNKNRFDSVTECWDQCKLADMAGCAGMTLPATNSHGHTIVCSSMEAGSAPIQNCPAGYRCTMLAFMGVCCHSATQDLYERNYRPSCVNGKHPLLMEAGGTPANLIGKKKALYS</sequence>
<dbReference type="InterPro" id="IPR036880">
    <property type="entry name" value="Kunitz_BPTI_sf"/>
</dbReference>
<evidence type="ECO:0000259" key="1">
    <source>
        <dbReference type="PROSITE" id="PS50279"/>
    </source>
</evidence>
<name>A0A915MYR8_MELJA</name>
<dbReference type="InterPro" id="IPR002223">
    <property type="entry name" value="Kunitz_BPTI"/>
</dbReference>
<proteinExistence type="predicted"/>
<feature type="domain" description="BPTI/Kunitz inhibitor" evidence="1">
    <location>
        <begin position="87"/>
        <end position="141"/>
    </location>
</feature>
<dbReference type="Proteomes" id="UP000887561">
    <property type="component" value="Unplaced"/>
</dbReference>
<dbReference type="PROSITE" id="PS00280">
    <property type="entry name" value="BPTI_KUNITZ_1"/>
    <property type="match status" value="1"/>
</dbReference>
<organism evidence="2 3">
    <name type="scientific">Meloidogyne javanica</name>
    <name type="common">Root-knot nematode worm</name>
    <dbReference type="NCBI Taxonomy" id="6303"/>
    <lineage>
        <taxon>Eukaryota</taxon>
        <taxon>Metazoa</taxon>
        <taxon>Ecdysozoa</taxon>
        <taxon>Nematoda</taxon>
        <taxon>Chromadorea</taxon>
        <taxon>Rhabditida</taxon>
        <taxon>Tylenchina</taxon>
        <taxon>Tylenchomorpha</taxon>
        <taxon>Tylenchoidea</taxon>
        <taxon>Meloidogynidae</taxon>
        <taxon>Meloidogyninae</taxon>
        <taxon>Meloidogyne</taxon>
        <taxon>Meloidogyne incognita group</taxon>
    </lineage>
</organism>
<reference evidence="3" key="1">
    <citation type="submission" date="2022-11" db="UniProtKB">
        <authorList>
            <consortium name="WormBaseParasite"/>
        </authorList>
    </citation>
    <scope>IDENTIFICATION</scope>
</reference>
<accession>A0A915MYR8</accession>
<dbReference type="WBParaSite" id="scaffold5645_cov270.g9803">
    <property type="protein sequence ID" value="scaffold5645_cov270.g9803"/>
    <property type="gene ID" value="scaffold5645_cov270.g9803"/>
</dbReference>
<dbReference type="PROSITE" id="PS50279">
    <property type="entry name" value="BPTI_KUNITZ_2"/>
    <property type="match status" value="1"/>
</dbReference>
<dbReference type="SUPFAM" id="SSF57362">
    <property type="entry name" value="BPTI-like"/>
    <property type="match status" value="1"/>
</dbReference>